<dbReference type="Pfam" id="PF01739">
    <property type="entry name" value="CheR"/>
    <property type="match status" value="1"/>
</dbReference>
<dbReference type="PANTHER" id="PTHR24422">
    <property type="entry name" value="CHEMOTAXIS PROTEIN METHYLTRANSFERASE"/>
    <property type="match status" value="1"/>
</dbReference>
<comment type="caution">
    <text evidence="2">The sequence shown here is derived from an EMBL/GenBank/DDBJ whole genome shotgun (WGS) entry which is preliminary data.</text>
</comment>
<accession>A0AAN4W1X7</accession>
<organism evidence="2 3">
    <name type="scientific">Persicobacter diffluens</name>
    <dbReference type="NCBI Taxonomy" id="981"/>
    <lineage>
        <taxon>Bacteria</taxon>
        <taxon>Pseudomonadati</taxon>
        <taxon>Bacteroidota</taxon>
        <taxon>Cytophagia</taxon>
        <taxon>Cytophagales</taxon>
        <taxon>Persicobacteraceae</taxon>
        <taxon>Persicobacter</taxon>
    </lineage>
</organism>
<gene>
    <name evidence="2" type="primary">cheR_2</name>
    <name evidence="2" type="ORF">PEDI_43850</name>
</gene>
<evidence type="ECO:0000313" key="2">
    <source>
        <dbReference type="EMBL" id="GJM63833.1"/>
    </source>
</evidence>
<dbReference type="PANTHER" id="PTHR24422:SF8">
    <property type="entry name" value="CHEMOTAXIS PROTEIN"/>
    <property type="match status" value="1"/>
</dbReference>
<evidence type="ECO:0000313" key="3">
    <source>
        <dbReference type="Proteomes" id="UP001310022"/>
    </source>
</evidence>
<dbReference type="EMBL" id="BQKE01000003">
    <property type="protein sequence ID" value="GJM63833.1"/>
    <property type="molecule type" value="Genomic_DNA"/>
</dbReference>
<protein>
    <submittedName>
        <fullName evidence="2">Chemotaxis protein R</fullName>
    </submittedName>
</protein>
<dbReference type="InterPro" id="IPR022641">
    <property type="entry name" value="CheR_N"/>
</dbReference>
<dbReference type="GO" id="GO:0008757">
    <property type="term" value="F:S-adenosylmethionine-dependent methyltransferase activity"/>
    <property type="evidence" value="ECO:0007669"/>
    <property type="project" value="InterPro"/>
</dbReference>
<dbReference type="Pfam" id="PF03705">
    <property type="entry name" value="CheR_N"/>
    <property type="match status" value="1"/>
</dbReference>
<proteinExistence type="predicted"/>
<dbReference type="SMART" id="SM00138">
    <property type="entry name" value="MeTrc"/>
    <property type="match status" value="1"/>
</dbReference>
<name>A0AAN4W1X7_9BACT</name>
<feature type="domain" description="CheR-type methyltransferase" evidence="1">
    <location>
        <begin position="2"/>
        <end position="275"/>
    </location>
</feature>
<dbReference type="InterPro" id="IPR050903">
    <property type="entry name" value="Bact_Chemotaxis_MeTrfase"/>
</dbReference>
<dbReference type="InterPro" id="IPR000780">
    <property type="entry name" value="CheR_MeTrfase"/>
</dbReference>
<dbReference type="PRINTS" id="PR00996">
    <property type="entry name" value="CHERMTFRASE"/>
</dbReference>
<dbReference type="Proteomes" id="UP001310022">
    <property type="component" value="Unassembled WGS sequence"/>
</dbReference>
<dbReference type="InterPro" id="IPR029063">
    <property type="entry name" value="SAM-dependent_MTases_sf"/>
</dbReference>
<dbReference type="PROSITE" id="PS50123">
    <property type="entry name" value="CHER"/>
    <property type="match status" value="1"/>
</dbReference>
<dbReference type="SUPFAM" id="SSF53335">
    <property type="entry name" value="S-adenosyl-L-methionine-dependent methyltransferases"/>
    <property type="match status" value="1"/>
</dbReference>
<dbReference type="Gene3D" id="3.40.50.150">
    <property type="entry name" value="Vaccinia Virus protein VP39"/>
    <property type="match status" value="1"/>
</dbReference>
<sequence>MSIDTKDKISDEEIKSLATAIKTRYGIDFTNYELKSLKRGFGRLISKHQMNSLLDLWAAVLRDKAFFLACIDDLTVNLTEMFRNPEVWVFLRATLRDHFQKDQTISIWHAGCSTGEEVYSMLYVIQSLMFGYKTRVIATDLSKNALNLARAGRYFGPPAKKYQANFDKTFPGERWDNIMQEMEEGFMVKDRLRKGIDFREHNLVKDAFPEQLDIIFCRNVMIYFDGALKKRVMMNFYKALKPHGLLVVGYYDMMPDGFQEFFSVYDNKTKIYIKV</sequence>
<dbReference type="AlphaFoldDB" id="A0AAN4W1X7"/>
<keyword evidence="3" id="KW-1185">Reference proteome</keyword>
<dbReference type="RefSeq" id="WP_338238944.1">
    <property type="nucleotide sequence ID" value="NZ_BQKE01000003.1"/>
</dbReference>
<dbReference type="CDD" id="cd02440">
    <property type="entry name" value="AdoMet_MTases"/>
    <property type="match status" value="1"/>
</dbReference>
<evidence type="ECO:0000259" key="1">
    <source>
        <dbReference type="PROSITE" id="PS50123"/>
    </source>
</evidence>
<reference evidence="2 3" key="1">
    <citation type="submission" date="2021-12" db="EMBL/GenBank/DDBJ databases">
        <title>Genome sequencing of bacteria with rrn-lacking chromosome and rrn-plasmid.</title>
        <authorList>
            <person name="Anda M."/>
            <person name="Iwasaki W."/>
        </authorList>
    </citation>
    <scope>NUCLEOTIDE SEQUENCE [LARGE SCALE GENOMIC DNA]</scope>
    <source>
        <strain evidence="2 3">NBRC 15940</strain>
    </source>
</reference>
<dbReference type="InterPro" id="IPR022642">
    <property type="entry name" value="CheR_C"/>
</dbReference>